<evidence type="ECO:0000313" key="3">
    <source>
        <dbReference type="Proteomes" id="UP000068382"/>
    </source>
</evidence>
<accession>A0A132C3D2</accession>
<dbReference type="InterPro" id="IPR010412">
    <property type="entry name" value="DUF1007"/>
</dbReference>
<dbReference type="Pfam" id="PF06226">
    <property type="entry name" value="DUF1007"/>
    <property type="match status" value="1"/>
</dbReference>
<proteinExistence type="predicted"/>
<gene>
    <name evidence="2" type="ORF">TRIHO_00170</name>
</gene>
<keyword evidence="3" id="KW-1185">Reference proteome</keyword>
<dbReference type="RefSeq" id="WP_068239034.1">
    <property type="nucleotide sequence ID" value="NZ_LPUY01000003.1"/>
</dbReference>
<protein>
    <recommendedName>
        <fullName evidence="4">Polyphosphate kinase</fullName>
    </recommendedName>
</protein>
<organism evidence="2 3">
    <name type="scientific">Tritonibacter horizontis</name>
    <dbReference type="NCBI Taxonomy" id="1768241"/>
    <lineage>
        <taxon>Bacteria</taxon>
        <taxon>Pseudomonadati</taxon>
        <taxon>Pseudomonadota</taxon>
        <taxon>Alphaproteobacteria</taxon>
        <taxon>Rhodobacterales</taxon>
        <taxon>Paracoccaceae</taxon>
        <taxon>Tritonibacter</taxon>
    </lineage>
</organism>
<dbReference type="EMBL" id="LPUY01000003">
    <property type="protein sequence ID" value="KUP95094.1"/>
    <property type="molecule type" value="Genomic_DNA"/>
</dbReference>
<feature type="signal peptide" evidence="1">
    <location>
        <begin position="1"/>
        <end position="23"/>
    </location>
</feature>
<dbReference type="AlphaFoldDB" id="A0A132C3D2"/>
<sequence>MNKIALFCLSVLTPALLPAPLLAHPHIFVDTGLRLEVDAAGRLQAVEVTWAYDDFYSLLIFEDLMLDSDFDGALTADELARLQGFDLNWSPGFEGDLYAMAGEETLTLGPPQHLSTEVADGIITTRHRRSVRAPEAAAGDETGVPAGGVTLRPYDPTYYTAYDVSRGVEVTGPCTALTRAPDLDQAYTLVEELLYSMPSSQAEDAYPEVGAAFATTVMLDCDA</sequence>
<evidence type="ECO:0000313" key="2">
    <source>
        <dbReference type="EMBL" id="KUP95094.1"/>
    </source>
</evidence>
<dbReference type="PATRIC" id="fig|1768241.3.peg.18"/>
<dbReference type="OrthoDB" id="1679673at2"/>
<evidence type="ECO:0008006" key="4">
    <source>
        <dbReference type="Google" id="ProtNLM"/>
    </source>
</evidence>
<evidence type="ECO:0000256" key="1">
    <source>
        <dbReference type="SAM" id="SignalP"/>
    </source>
</evidence>
<keyword evidence="1" id="KW-0732">Signal</keyword>
<feature type="chain" id="PRO_5007288763" description="Polyphosphate kinase" evidence="1">
    <location>
        <begin position="24"/>
        <end position="223"/>
    </location>
</feature>
<name>A0A132C3D2_9RHOB</name>
<dbReference type="Proteomes" id="UP000068382">
    <property type="component" value="Unassembled WGS sequence"/>
</dbReference>
<reference evidence="2 3" key="1">
    <citation type="submission" date="2015-12" db="EMBL/GenBank/DDBJ databases">
        <title>Genome sequence of the marine Rhodobacteraceae strain O3.65, Candidatus Tritonibacter horizontis.</title>
        <authorList>
            <person name="Poehlein A."/>
            <person name="Giebel H.A."/>
            <person name="Voget S."/>
            <person name="Brinkhoff T."/>
        </authorList>
    </citation>
    <scope>NUCLEOTIDE SEQUENCE [LARGE SCALE GENOMIC DNA]</scope>
    <source>
        <strain evidence="2 3">O3.65</strain>
    </source>
</reference>
<comment type="caution">
    <text evidence="2">The sequence shown here is derived from an EMBL/GenBank/DDBJ whole genome shotgun (WGS) entry which is preliminary data.</text>
</comment>